<dbReference type="eggNOG" id="ENOG5032RJ7">
    <property type="taxonomic scope" value="Bacteria"/>
</dbReference>
<accession>E0IF39</accession>
<gene>
    <name evidence="2" type="ORF">PaecuDRAFT_4280</name>
</gene>
<dbReference type="STRING" id="717606.PaecuDRAFT_4280"/>
<protein>
    <recommendedName>
        <fullName evidence="1">Thoeris protein ThsB TIR-like domain-containing protein</fullName>
    </recommendedName>
</protein>
<dbReference type="InterPro" id="IPR015032">
    <property type="entry name" value="ThsB__TIR-like_domain"/>
</dbReference>
<proteinExistence type="predicted"/>
<evidence type="ECO:0000259" key="1">
    <source>
        <dbReference type="Pfam" id="PF08937"/>
    </source>
</evidence>
<dbReference type="SUPFAM" id="SSF52206">
    <property type="entry name" value="Hypothetical protein MTH538"/>
    <property type="match status" value="1"/>
</dbReference>
<reference evidence="2 3" key="1">
    <citation type="submission" date="2010-07" db="EMBL/GenBank/DDBJ databases">
        <title>The draft genome of Paenibacillus curdlanolyticus YK9.</title>
        <authorList>
            <consortium name="US DOE Joint Genome Institute (JGI-PGF)"/>
            <person name="Lucas S."/>
            <person name="Copeland A."/>
            <person name="Lapidus A."/>
            <person name="Cheng J.-F."/>
            <person name="Bruce D."/>
            <person name="Goodwin L."/>
            <person name="Pitluck S."/>
            <person name="Land M.L."/>
            <person name="Hauser L."/>
            <person name="Chang Y.-J."/>
            <person name="Jeffries C."/>
            <person name="Anderson I.J."/>
            <person name="Johnson E."/>
            <person name="Loganathan U."/>
            <person name="Mulhopadhyay B."/>
            <person name="Kyrpides N."/>
            <person name="Woyke T.J."/>
        </authorList>
    </citation>
    <scope>NUCLEOTIDE SEQUENCE [LARGE SCALE GENOMIC DNA]</scope>
    <source>
        <strain evidence="2 3">YK9</strain>
    </source>
</reference>
<feature type="domain" description="Thoeris protein ThsB TIR-like" evidence="1">
    <location>
        <begin position="7"/>
        <end position="102"/>
    </location>
</feature>
<sequence>MAKRQVFFSFEYNKDAWRASQIKEMGKVDGSSTFSANDWEEVKEKSDAKIKEWIDSQMVMRSCLVVLIGATTSGRKWIKYEIEKAYELNKGIVGIHIHNLKDSQGKQTTKGSNPFYNIFIGENNERLSKYVTCFDSVYSSSKYVYDDIKDKIEQLIEDAIANKAPQ</sequence>
<evidence type="ECO:0000313" key="2">
    <source>
        <dbReference type="EMBL" id="EFM08815.1"/>
    </source>
</evidence>
<dbReference type="InterPro" id="IPR036490">
    <property type="entry name" value="ThsB_TIR-like_sf"/>
</dbReference>
<dbReference type="Pfam" id="PF08937">
    <property type="entry name" value="ThsB_TIR"/>
    <property type="match status" value="1"/>
</dbReference>
<dbReference type="Proteomes" id="UP000005387">
    <property type="component" value="Unassembled WGS sequence"/>
</dbReference>
<organism evidence="2 3">
    <name type="scientific">Paenibacillus curdlanolyticus YK9</name>
    <dbReference type="NCBI Taxonomy" id="717606"/>
    <lineage>
        <taxon>Bacteria</taxon>
        <taxon>Bacillati</taxon>
        <taxon>Bacillota</taxon>
        <taxon>Bacilli</taxon>
        <taxon>Bacillales</taxon>
        <taxon>Paenibacillaceae</taxon>
        <taxon>Paenibacillus</taxon>
    </lineage>
</organism>
<name>E0IF39_9BACL</name>
<dbReference type="AlphaFoldDB" id="E0IF39"/>
<dbReference type="Gene3D" id="3.40.50.9200">
    <property type="entry name" value="Hypothetical protein MTH538"/>
    <property type="match status" value="1"/>
</dbReference>
<evidence type="ECO:0000313" key="3">
    <source>
        <dbReference type="Proteomes" id="UP000005387"/>
    </source>
</evidence>
<dbReference type="RefSeq" id="WP_006040263.1">
    <property type="nucleotide sequence ID" value="NZ_AEDD01000013.1"/>
</dbReference>
<keyword evidence="3" id="KW-1185">Reference proteome</keyword>
<dbReference type="OrthoDB" id="9811746at2"/>
<dbReference type="EMBL" id="AEDD01000013">
    <property type="protein sequence ID" value="EFM08815.1"/>
    <property type="molecule type" value="Genomic_DNA"/>
</dbReference>